<keyword evidence="2" id="KW-1185">Reference proteome</keyword>
<sequence>MIYRNVLTTMREFIPTVGSYWENSTPLFISTSALYRLGKKLKSLKSVLRALSREKLSDLSRRTKDAYDNLCLKQKATLINPTDDAIEAEKKSFATWQQLADIEEKYLQQRAKLHWLEVGDRNNAYFIRSAHTRKMKNAINEVIRPNGDVLKTQEEIKEEAVRFFEDFYNIEPEEFEVIPTGSLQDILRF</sequence>
<dbReference type="Proteomes" id="UP000489600">
    <property type="component" value="Unassembled WGS sequence"/>
</dbReference>
<evidence type="ECO:0000313" key="1">
    <source>
        <dbReference type="EMBL" id="VVB10802.1"/>
    </source>
</evidence>
<gene>
    <name evidence="1" type="ORF">ANE_LOCUS21246</name>
</gene>
<dbReference type="OrthoDB" id="1113597at2759"/>
<organism evidence="1 2">
    <name type="scientific">Arabis nemorensis</name>
    <dbReference type="NCBI Taxonomy" id="586526"/>
    <lineage>
        <taxon>Eukaryota</taxon>
        <taxon>Viridiplantae</taxon>
        <taxon>Streptophyta</taxon>
        <taxon>Embryophyta</taxon>
        <taxon>Tracheophyta</taxon>
        <taxon>Spermatophyta</taxon>
        <taxon>Magnoliopsida</taxon>
        <taxon>eudicotyledons</taxon>
        <taxon>Gunneridae</taxon>
        <taxon>Pentapetalae</taxon>
        <taxon>rosids</taxon>
        <taxon>malvids</taxon>
        <taxon>Brassicales</taxon>
        <taxon>Brassicaceae</taxon>
        <taxon>Arabideae</taxon>
        <taxon>Arabis</taxon>
    </lineage>
</organism>
<dbReference type="EMBL" id="CABITT030000007">
    <property type="protein sequence ID" value="VVB10802.1"/>
    <property type="molecule type" value="Genomic_DNA"/>
</dbReference>
<proteinExistence type="predicted"/>
<reference evidence="1" key="1">
    <citation type="submission" date="2019-07" db="EMBL/GenBank/DDBJ databases">
        <authorList>
            <person name="Dittberner H."/>
        </authorList>
    </citation>
    <scope>NUCLEOTIDE SEQUENCE [LARGE SCALE GENOMIC DNA]</scope>
</reference>
<dbReference type="AlphaFoldDB" id="A0A565CB48"/>
<protein>
    <submittedName>
        <fullName evidence="1">Uncharacterized protein</fullName>
    </submittedName>
</protein>
<name>A0A565CB48_9BRAS</name>
<comment type="caution">
    <text evidence="1">The sequence shown here is derived from an EMBL/GenBank/DDBJ whole genome shotgun (WGS) entry which is preliminary data.</text>
</comment>
<accession>A0A565CB48</accession>
<evidence type="ECO:0000313" key="2">
    <source>
        <dbReference type="Proteomes" id="UP000489600"/>
    </source>
</evidence>